<dbReference type="GO" id="GO:0005524">
    <property type="term" value="F:ATP binding"/>
    <property type="evidence" value="ECO:0007669"/>
    <property type="project" value="UniProtKB-UniRule"/>
</dbReference>
<evidence type="ECO:0000313" key="9">
    <source>
        <dbReference type="Proteomes" id="UP000396862"/>
    </source>
</evidence>
<evidence type="ECO:0000259" key="5">
    <source>
        <dbReference type="PROSITE" id="PS50975"/>
    </source>
</evidence>
<comment type="similarity">
    <text evidence="1">Belongs to the D-alanine--D-alanine ligase family.</text>
</comment>
<dbReference type="PROSITE" id="PS50975">
    <property type="entry name" value="ATP_GRASP"/>
    <property type="match status" value="1"/>
</dbReference>
<evidence type="ECO:0000256" key="2">
    <source>
        <dbReference type="ARBA" id="ARBA00022598"/>
    </source>
</evidence>
<reference evidence="6 9" key="2">
    <citation type="submission" date="2019-10" db="EMBL/GenBank/DDBJ databases">
        <title>Prolixibacter strains distinguished by the presence of nitrate reductase genes were adept at nitrate-dependent anaerobic corrosion of metallic iron and carbon steel.</title>
        <authorList>
            <person name="Iino T."/>
            <person name="Shono N."/>
            <person name="Ito K."/>
            <person name="Nakamura R."/>
            <person name="Sueoka K."/>
            <person name="Harayama S."/>
            <person name="Ohkuma M."/>
        </authorList>
    </citation>
    <scope>NUCLEOTIDE SEQUENCE [LARGE SCALE GENOMIC DNA]</scope>
    <source>
        <strain evidence="6 9">MIC1-1</strain>
    </source>
</reference>
<dbReference type="InterPro" id="IPR013815">
    <property type="entry name" value="ATP_grasp_subdomain_1"/>
</dbReference>
<dbReference type="PANTHER" id="PTHR23132:SF23">
    <property type="entry name" value="D-ALANINE--D-ALANINE LIGASE B"/>
    <property type="match status" value="1"/>
</dbReference>
<dbReference type="SUPFAM" id="SSF56059">
    <property type="entry name" value="Glutathione synthetase ATP-binding domain-like"/>
    <property type="match status" value="1"/>
</dbReference>
<dbReference type="GO" id="GO:0008716">
    <property type="term" value="F:D-alanine-D-alanine ligase activity"/>
    <property type="evidence" value="ECO:0007669"/>
    <property type="project" value="InterPro"/>
</dbReference>
<keyword evidence="9" id="KW-1185">Reference proteome</keyword>
<dbReference type="EMBL" id="PYGC01000003">
    <property type="protein sequence ID" value="PSK83972.1"/>
    <property type="molecule type" value="Genomic_DNA"/>
</dbReference>
<evidence type="ECO:0000313" key="8">
    <source>
        <dbReference type="Proteomes" id="UP000240621"/>
    </source>
</evidence>
<dbReference type="Pfam" id="PF07478">
    <property type="entry name" value="Dala_Dala_lig_C"/>
    <property type="match status" value="1"/>
</dbReference>
<reference evidence="7 8" key="1">
    <citation type="submission" date="2018-03" db="EMBL/GenBank/DDBJ databases">
        <title>Genomic Encyclopedia of Archaeal and Bacterial Type Strains, Phase II (KMG-II): from individual species to whole genera.</title>
        <authorList>
            <person name="Goeker M."/>
        </authorList>
    </citation>
    <scope>NUCLEOTIDE SEQUENCE [LARGE SCALE GENOMIC DNA]</scope>
    <source>
        <strain evidence="7 8">DSM 27267</strain>
    </source>
</reference>
<dbReference type="Proteomes" id="UP000240621">
    <property type="component" value="Unassembled WGS sequence"/>
</dbReference>
<dbReference type="Gene3D" id="3.30.470.20">
    <property type="entry name" value="ATP-grasp fold, B domain"/>
    <property type="match status" value="1"/>
</dbReference>
<name>A0A2P8CGE0_9BACT</name>
<evidence type="ECO:0000313" key="6">
    <source>
        <dbReference type="EMBL" id="GET23514.1"/>
    </source>
</evidence>
<dbReference type="AlphaFoldDB" id="A0A2P8CGE0"/>
<gene>
    <name evidence="7" type="ORF">CLV93_103398</name>
    <name evidence="6" type="ORF">JCM18694_37600</name>
</gene>
<keyword evidence="2 7" id="KW-0436">Ligase</keyword>
<dbReference type="OrthoDB" id="9813261at2"/>
<evidence type="ECO:0000256" key="1">
    <source>
        <dbReference type="ARBA" id="ARBA00010871"/>
    </source>
</evidence>
<dbReference type="Proteomes" id="UP000396862">
    <property type="component" value="Unassembled WGS sequence"/>
</dbReference>
<dbReference type="EMBL" id="BLAU01000001">
    <property type="protein sequence ID" value="GET23514.1"/>
    <property type="molecule type" value="Genomic_DNA"/>
</dbReference>
<keyword evidence="3" id="KW-0479">Metal-binding</keyword>
<dbReference type="RefSeq" id="WP_106541790.1">
    <property type="nucleotide sequence ID" value="NZ_BLAU01000001.1"/>
</dbReference>
<keyword evidence="4" id="KW-0547">Nucleotide-binding</keyword>
<evidence type="ECO:0000256" key="3">
    <source>
        <dbReference type="ARBA" id="ARBA00022723"/>
    </source>
</evidence>
<dbReference type="InterPro" id="IPR011761">
    <property type="entry name" value="ATP-grasp"/>
</dbReference>
<evidence type="ECO:0000256" key="4">
    <source>
        <dbReference type="PROSITE-ProRule" id="PRU00409"/>
    </source>
</evidence>
<dbReference type="PANTHER" id="PTHR23132">
    <property type="entry name" value="D-ALANINE--D-ALANINE LIGASE"/>
    <property type="match status" value="1"/>
</dbReference>
<sequence length="319" mass="36056">MMNQDTKQVIILHNPLSPNPTEDERDVLDQAHLVKEALKELGYHSQRMEFNLNIPWFIDGIRKVDPAFIFNLVETVDGRGKLSFMAPAILESRDIRFSGSGSTAMFLTTDKVTTKKILRSEHIATPNWATTSEAIEPAKEYILKPISEDGSVGITDELIYMGNRIEHIPEDWFAEEFIQGREFNVSVLAGTRGPEVLPPAEMRFRNYTEDRPRILGYKAKWDSDSFEYKNTVRSFAFEAKDASLLAELKRISAQCWSAFGLIGYARVDFRISNEGIPYVIEINANPCISPDSGFIAACEQAGLGNTEVIKRIIDDIDRK</sequence>
<dbReference type="GO" id="GO:0046872">
    <property type="term" value="F:metal ion binding"/>
    <property type="evidence" value="ECO:0007669"/>
    <property type="project" value="UniProtKB-KW"/>
</dbReference>
<evidence type="ECO:0000313" key="7">
    <source>
        <dbReference type="EMBL" id="PSK83972.1"/>
    </source>
</evidence>
<dbReference type="Gene3D" id="3.30.1490.20">
    <property type="entry name" value="ATP-grasp fold, A domain"/>
    <property type="match status" value="1"/>
</dbReference>
<dbReference type="InterPro" id="IPR011095">
    <property type="entry name" value="Dala_Dala_lig_C"/>
</dbReference>
<protein>
    <submittedName>
        <fullName evidence="6">D-alanine--D-alanine ligase</fullName>
    </submittedName>
    <submittedName>
        <fullName evidence="7">D-alanine-D-alanine ligase</fullName>
    </submittedName>
</protein>
<keyword evidence="4" id="KW-0067">ATP-binding</keyword>
<comment type="caution">
    <text evidence="7">The sequence shown here is derived from an EMBL/GenBank/DDBJ whole genome shotgun (WGS) entry which is preliminary data.</text>
</comment>
<proteinExistence type="inferred from homology"/>
<accession>A0A2P8CGE0</accession>
<feature type="domain" description="ATP-grasp" evidence="5">
    <location>
        <begin position="115"/>
        <end position="314"/>
    </location>
</feature>
<organism evidence="7 8">
    <name type="scientific">Prolixibacter denitrificans</name>
    <dbReference type="NCBI Taxonomy" id="1541063"/>
    <lineage>
        <taxon>Bacteria</taxon>
        <taxon>Pseudomonadati</taxon>
        <taxon>Bacteroidota</taxon>
        <taxon>Bacteroidia</taxon>
        <taxon>Marinilabiliales</taxon>
        <taxon>Prolixibacteraceae</taxon>
        <taxon>Prolixibacter</taxon>
    </lineage>
</organism>